<proteinExistence type="predicted"/>
<comment type="caution">
    <text evidence="1">The sequence shown here is derived from an EMBL/GenBank/DDBJ whole genome shotgun (WGS) entry which is preliminary data.</text>
</comment>
<protein>
    <submittedName>
        <fullName evidence="1">Uncharacterized protein</fullName>
    </submittedName>
</protein>
<sequence>MNCYQIAFIFTADDSSLPLSAFLALTDSNTFLSGANYIQQVLPYTTSSTPPLVNLSFAAKQIQFVCGLSSISTARQGLEVVTYVSGEGTSLQLNLGNSSPTFNMSYRFLGGVGSGQLVVGNNSILFPTA</sequence>
<evidence type="ECO:0000313" key="2">
    <source>
        <dbReference type="Proteomes" id="UP000480684"/>
    </source>
</evidence>
<accession>A0A7C9QTN1</accession>
<evidence type="ECO:0000313" key="1">
    <source>
        <dbReference type="EMBL" id="NFV80360.1"/>
    </source>
</evidence>
<dbReference type="Proteomes" id="UP000480684">
    <property type="component" value="Unassembled WGS sequence"/>
</dbReference>
<dbReference type="RefSeq" id="WP_163678457.1">
    <property type="nucleotide sequence ID" value="NZ_JAAIYP010000036.1"/>
</dbReference>
<name>A0A7C9QTN1_9PROT</name>
<reference evidence="1 2" key="1">
    <citation type="submission" date="2020-02" db="EMBL/GenBank/DDBJ databases">
        <authorList>
            <person name="Dziuba M."/>
            <person name="Kuznetsov B."/>
            <person name="Mardanov A."/>
            <person name="Ravin N."/>
            <person name="Grouzdev D."/>
        </authorList>
    </citation>
    <scope>NUCLEOTIDE SEQUENCE [LARGE SCALE GENOMIC DNA]</scope>
    <source>
        <strain evidence="1 2">SpK</strain>
    </source>
</reference>
<dbReference type="EMBL" id="JAAIYP010000036">
    <property type="protein sequence ID" value="NFV80360.1"/>
    <property type="molecule type" value="Genomic_DNA"/>
</dbReference>
<keyword evidence="2" id="KW-1185">Reference proteome</keyword>
<dbReference type="AlphaFoldDB" id="A0A7C9QTN1"/>
<gene>
    <name evidence="1" type="ORF">G4223_09570</name>
</gene>
<organism evidence="1 2">
    <name type="scientific">Magnetospirillum aberrantis SpK</name>
    <dbReference type="NCBI Taxonomy" id="908842"/>
    <lineage>
        <taxon>Bacteria</taxon>
        <taxon>Pseudomonadati</taxon>
        <taxon>Pseudomonadota</taxon>
        <taxon>Alphaproteobacteria</taxon>
        <taxon>Rhodospirillales</taxon>
        <taxon>Rhodospirillaceae</taxon>
        <taxon>Magnetospirillum</taxon>
    </lineage>
</organism>